<protein>
    <submittedName>
        <fullName evidence="2">Uncharacterized protein</fullName>
    </submittedName>
</protein>
<dbReference type="KEGG" id="doe:DENOEST_2290"/>
<organism evidence="2 3">
    <name type="scientific">Denitratisoma oestradiolicum</name>
    <dbReference type="NCBI Taxonomy" id="311182"/>
    <lineage>
        <taxon>Bacteria</taxon>
        <taxon>Pseudomonadati</taxon>
        <taxon>Pseudomonadota</taxon>
        <taxon>Betaproteobacteria</taxon>
        <taxon>Nitrosomonadales</taxon>
        <taxon>Sterolibacteriaceae</taxon>
        <taxon>Denitratisoma</taxon>
    </lineage>
</organism>
<reference evidence="2 3" key="1">
    <citation type="submission" date="2020-03" db="EMBL/GenBank/DDBJ databases">
        <authorList>
            <consortium name="Genoscope - CEA"/>
            <person name="William W."/>
        </authorList>
    </citation>
    <scope>NUCLEOTIDE SEQUENCE [LARGE SCALE GENOMIC DNA]</scope>
    <source>
        <strain evidence="3">DSM 16959</strain>
    </source>
</reference>
<feature type="region of interest" description="Disordered" evidence="1">
    <location>
        <begin position="136"/>
        <end position="156"/>
    </location>
</feature>
<dbReference type="EMBL" id="LR778301">
    <property type="protein sequence ID" value="CAB1369455.1"/>
    <property type="molecule type" value="Genomic_DNA"/>
</dbReference>
<proteinExistence type="predicted"/>
<evidence type="ECO:0000313" key="3">
    <source>
        <dbReference type="Proteomes" id="UP000515733"/>
    </source>
</evidence>
<evidence type="ECO:0000313" key="2">
    <source>
        <dbReference type="EMBL" id="CAB1369455.1"/>
    </source>
</evidence>
<dbReference type="Proteomes" id="UP000515733">
    <property type="component" value="Chromosome"/>
</dbReference>
<evidence type="ECO:0000256" key="1">
    <source>
        <dbReference type="SAM" id="MobiDB-lite"/>
    </source>
</evidence>
<keyword evidence="3" id="KW-1185">Reference proteome</keyword>
<gene>
    <name evidence="2" type="ORF">DENOEST_2290</name>
</gene>
<dbReference type="AlphaFoldDB" id="A0A6S6XU33"/>
<accession>A0A6S6XU33</accession>
<name>A0A6S6XU33_9PROT</name>
<sequence>MKARPPSPPSGGFDTARFARYHGALRGDTEGLRLAPRAAFPWDGPAGKLLFDGHGKARPPSPPSGGFDTARSARYYGALCGGAEGLRLTPRAVFPWAGPAEKLLFDGHEKARPPSPPSGGFDTARFARYHGALRGGTEGVRLAPPAAFPVNKGLPS</sequence>